<reference evidence="1 2" key="1">
    <citation type="submission" date="2018-08" db="EMBL/GenBank/DDBJ databases">
        <title>Genomic Encyclopedia of Type Strains, Phase IV (KMG-IV): sequencing the most valuable type-strain genomes for metagenomic binning, comparative biology and taxonomic classification.</title>
        <authorList>
            <person name="Goeker M."/>
        </authorList>
    </citation>
    <scope>NUCLEOTIDE SEQUENCE [LARGE SCALE GENOMIC DNA]</scope>
    <source>
        <strain evidence="1 2">DSM 17274</strain>
    </source>
</reference>
<organism evidence="1 2">
    <name type="scientific">Jeotgalicoccus halotolerans</name>
    <dbReference type="NCBI Taxonomy" id="157227"/>
    <lineage>
        <taxon>Bacteria</taxon>
        <taxon>Bacillati</taxon>
        <taxon>Bacillota</taxon>
        <taxon>Bacilli</taxon>
        <taxon>Bacillales</taxon>
        <taxon>Staphylococcaceae</taxon>
        <taxon>Jeotgalicoccus</taxon>
    </lineage>
</organism>
<name>A0A3E0AZW6_9STAP</name>
<keyword evidence="2" id="KW-1185">Reference proteome</keyword>
<dbReference type="AlphaFoldDB" id="A0A3E0AZW6"/>
<protein>
    <submittedName>
        <fullName evidence="1">Uncharacterized protein</fullName>
    </submittedName>
</protein>
<dbReference type="OrthoDB" id="9870251at2"/>
<comment type="caution">
    <text evidence="1">The sequence shown here is derived from an EMBL/GenBank/DDBJ whole genome shotgun (WGS) entry which is preliminary data.</text>
</comment>
<dbReference type="RefSeq" id="WP_115883968.1">
    <property type="nucleotide sequence ID" value="NZ_CBCSHX010000001.1"/>
</dbReference>
<evidence type="ECO:0000313" key="2">
    <source>
        <dbReference type="Proteomes" id="UP000257076"/>
    </source>
</evidence>
<dbReference type="Proteomes" id="UP000257076">
    <property type="component" value="Unassembled WGS sequence"/>
</dbReference>
<accession>A0A3E0AZW6</accession>
<dbReference type="EMBL" id="QUMW01000009">
    <property type="protein sequence ID" value="REG25264.1"/>
    <property type="molecule type" value="Genomic_DNA"/>
</dbReference>
<gene>
    <name evidence="1" type="ORF">DFR63_0290</name>
</gene>
<proteinExistence type="predicted"/>
<evidence type="ECO:0000313" key="1">
    <source>
        <dbReference type="EMBL" id="REG25264.1"/>
    </source>
</evidence>
<sequence length="97" mass="11224">MEEVKFWQRAWEIGFITGKSKAMDEYVEHISDVMNEMELAEEPAVLDLVNKVIFRLKIDSHSNKTQGLSLTETMLGEKYSEGNIDKEMLSKLIKDNK</sequence>